<dbReference type="GO" id="GO:0006400">
    <property type="term" value="P:tRNA modification"/>
    <property type="evidence" value="ECO:0007669"/>
    <property type="project" value="InterPro"/>
</dbReference>
<dbReference type="CDD" id="cd07910">
    <property type="entry name" value="MiaE"/>
    <property type="match status" value="1"/>
</dbReference>
<dbReference type="AlphaFoldDB" id="A0A1D2QRN2"/>
<dbReference type="Gene3D" id="1.20.1260.10">
    <property type="match status" value="1"/>
</dbReference>
<protein>
    <submittedName>
        <fullName evidence="1">tRNA hydroxylase</fullName>
    </submittedName>
</protein>
<dbReference type="InterPro" id="IPR009078">
    <property type="entry name" value="Ferritin-like_SF"/>
</dbReference>
<dbReference type="InterPro" id="IPR010386">
    <property type="entry name" value="tRNA-Hydrxlase_MiaE"/>
</dbReference>
<name>A0A1D2QRN2_9GAMM</name>
<proteinExistence type="predicted"/>
<dbReference type="Proteomes" id="UP000242502">
    <property type="component" value="Unassembled WGS sequence"/>
</dbReference>
<dbReference type="PANTHER" id="PTHR42637">
    <property type="entry name" value="TRNA-(MS[2]IO[6]A)-HYDROXYLASE"/>
    <property type="match status" value="1"/>
</dbReference>
<dbReference type="GO" id="GO:0045301">
    <property type="term" value="F:tRNA 2-(methylsulfanyl)-N(6)-isopentenyladenosine(37) hydroxylase activity"/>
    <property type="evidence" value="ECO:0007669"/>
    <property type="project" value="InterPro"/>
</dbReference>
<dbReference type="PANTHER" id="PTHR42637:SF1">
    <property type="entry name" value="TRNA 2-(METHYLSULFANYL)-N(6)-ISOPENTENYLADENOSINE(37) HYDROXYLASE"/>
    <property type="match status" value="1"/>
</dbReference>
<comment type="caution">
    <text evidence="1">The sequence shown here is derived from an EMBL/GenBank/DDBJ whole genome shotgun (WGS) entry which is preliminary data.</text>
</comment>
<gene>
    <name evidence="1" type="ORF">AB835_04305</name>
</gene>
<dbReference type="Pfam" id="PF06175">
    <property type="entry name" value="MiaE"/>
    <property type="match status" value="1"/>
</dbReference>
<dbReference type="EMBL" id="MDLC01000011">
    <property type="protein sequence ID" value="ODS24258.1"/>
    <property type="molecule type" value="Genomic_DNA"/>
</dbReference>
<reference evidence="1 2" key="1">
    <citation type="journal article" date="2016" name="Appl. Environ. Microbiol.">
        <title>Lack of Overt Genome Reduction in the Bryostatin-Producing Bryozoan Symbiont "Candidatus Endobugula sertula".</title>
        <authorList>
            <person name="Miller I.J."/>
            <person name="Vanee N."/>
            <person name="Fong S.S."/>
            <person name="Lim-Fong G.E."/>
            <person name="Kwan J.C."/>
        </authorList>
    </citation>
    <scope>NUCLEOTIDE SEQUENCE [LARGE SCALE GENOMIC DNA]</scope>
    <source>
        <strain evidence="1">AB1-4</strain>
    </source>
</reference>
<evidence type="ECO:0000313" key="1">
    <source>
        <dbReference type="EMBL" id="ODS24258.1"/>
    </source>
</evidence>
<evidence type="ECO:0000313" key="2">
    <source>
        <dbReference type="Proteomes" id="UP000242502"/>
    </source>
</evidence>
<accession>A0A1D2QRN2</accession>
<dbReference type="SUPFAM" id="SSF47240">
    <property type="entry name" value="Ferritin-like"/>
    <property type="match status" value="1"/>
</dbReference>
<sequence length="198" mass="22749">MMPNINPNLFKLRYVTSKAWVDTILADFNSFLNDHAQAEKKASGMAISMLSHYPDRPDLIRAMIDLSIEELAHFREVIKLMQAQGLQLGSDKKDPYINAIRSHIRKGSEKYMLDRLLTAAIIEARGCERFALIARYHSAPEMKNFYQQIADSETKHHLLFIDLATLYFTIPVIEQRLDQLLSIEANIIEKLPLRAALH</sequence>
<dbReference type="PIRSF" id="PIRSF020736">
    <property type="entry name" value="MiaE"/>
    <property type="match status" value="1"/>
</dbReference>
<dbReference type="InterPro" id="IPR012347">
    <property type="entry name" value="Ferritin-like"/>
</dbReference>
<dbReference type="STRING" id="62101.AB835_04305"/>
<organism evidence="1 2">
    <name type="scientific">Candidatus Endobugula sertula</name>
    <name type="common">Bugula neritina bacterial symbiont</name>
    <dbReference type="NCBI Taxonomy" id="62101"/>
    <lineage>
        <taxon>Bacteria</taxon>
        <taxon>Pseudomonadati</taxon>
        <taxon>Pseudomonadota</taxon>
        <taxon>Gammaproteobacteria</taxon>
        <taxon>Cellvibrionales</taxon>
        <taxon>Cellvibrionaceae</taxon>
        <taxon>Candidatus Endobugula</taxon>
    </lineage>
</organism>